<proteinExistence type="predicted"/>
<evidence type="ECO:0000313" key="3">
    <source>
        <dbReference type="Proteomes" id="UP001227192"/>
    </source>
</evidence>
<reference evidence="2" key="2">
    <citation type="journal article" date="2016" name="Fungal Biol.">
        <title>Ochratoxin A production by Penicillium thymicola.</title>
        <authorList>
            <person name="Nguyen H.D.T."/>
            <person name="McMullin D.R."/>
            <person name="Ponomareva E."/>
            <person name="Riley R."/>
            <person name="Pomraning K.R."/>
            <person name="Baker S.E."/>
            <person name="Seifert K.A."/>
        </authorList>
    </citation>
    <scope>NUCLEOTIDE SEQUENCE</scope>
    <source>
        <strain evidence="2">DAOM 180753</strain>
    </source>
</reference>
<sequence length="359" mass="40159">MSNVDEDVGHTVVHFLYTGGYETVSSPLDEGTSDLAREYKRSVLVYHASRTWGLTDLEILSKQMMQRLDEEVPIIEMLRVMRDVFSSLPADETWFPGYIQGNLQRLLKPDDPGLGLRQFYNILGQDHQFDNAVTKMIIEILSLRLFSMKDQHAKILNGTISEESPLQGPVPEETESVPDELEPAPEEIPAEGDSEQWIIPQVSADADGWPRASLLPGDMTKTEILQEALDQGHLARISCTELNLPLFSGNQDEHVCTLTEHVCTLTEHTLSAHSDHLCCEILSEQEPDRPHKAAAPKRGIRDRGLKSGHTGTYVDTTNPLTNQPINFTDYSNSNNNDLTSYDLSAGLSIFTFFTHPNTQ</sequence>
<evidence type="ECO:0000313" key="2">
    <source>
        <dbReference type="EMBL" id="KAJ9492029.1"/>
    </source>
</evidence>
<dbReference type="PANTHER" id="PTHR37538">
    <property type="entry name" value="BTB DOMAIN-CONTAINING PROTEIN"/>
    <property type="match status" value="1"/>
</dbReference>
<keyword evidence="3" id="KW-1185">Reference proteome</keyword>
<dbReference type="AlphaFoldDB" id="A0AAI9XCX1"/>
<accession>A0AAI9XCX1</accession>
<organism evidence="2 3">
    <name type="scientific">Penicillium thymicola</name>
    <dbReference type="NCBI Taxonomy" id="293382"/>
    <lineage>
        <taxon>Eukaryota</taxon>
        <taxon>Fungi</taxon>
        <taxon>Dikarya</taxon>
        <taxon>Ascomycota</taxon>
        <taxon>Pezizomycotina</taxon>
        <taxon>Eurotiomycetes</taxon>
        <taxon>Eurotiomycetidae</taxon>
        <taxon>Eurotiales</taxon>
        <taxon>Aspergillaceae</taxon>
        <taxon>Penicillium</taxon>
    </lineage>
</organism>
<feature type="compositionally biased region" description="Acidic residues" evidence="1">
    <location>
        <begin position="172"/>
        <end position="190"/>
    </location>
</feature>
<reference evidence="2" key="1">
    <citation type="submission" date="2015-06" db="EMBL/GenBank/DDBJ databases">
        <authorList>
            <person name="Nguyen H."/>
        </authorList>
    </citation>
    <scope>NUCLEOTIDE SEQUENCE</scope>
    <source>
        <strain evidence="2">DAOM 180753</strain>
    </source>
</reference>
<comment type="caution">
    <text evidence="2">The sequence shown here is derived from an EMBL/GenBank/DDBJ whole genome shotgun (WGS) entry which is preliminary data.</text>
</comment>
<dbReference type="EMBL" id="LACB01000019">
    <property type="protein sequence ID" value="KAJ9492029.1"/>
    <property type="molecule type" value="Genomic_DNA"/>
</dbReference>
<gene>
    <name evidence="2" type="ORF">VN97_g1202</name>
</gene>
<dbReference type="PANTHER" id="PTHR37538:SF1">
    <property type="entry name" value="BTB DOMAIN-CONTAINING PROTEIN"/>
    <property type="match status" value="1"/>
</dbReference>
<name>A0AAI9XCX1_PENTH</name>
<protein>
    <submittedName>
        <fullName evidence="2">Uncharacterized protein</fullName>
    </submittedName>
</protein>
<evidence type="ECO:0000256" key="1">
    <source>
        <dbReference type="SAM" id="MobiDB-lite"/>
    </source>
</evidence>
<dbReference type="Proteomes" id="UP001227192">
    <property type="component" value="Unassembled WGS sequence"/>
</dbReference>
<feature type="region of interest" description="Disordered" evidence="1">
    <location>
        <begin position="289"/>
        <end position="318"/>
    </location>
</feature>
<feature type="compositionally biased region" description="Polar residues" evidence="1">
    <location>
        <begin position="309"/>
        <end position="318"/>
    </location>
</feature>
<feature type="region of interest" description="Disordered" evidence="1">
    <location>
        <begin position="161"/>
        <end position="190"/>
    </location>
</feature>